<dbReference type="EMBL" id="MU268044">
    <property type="protein sequence ID" value="KAH7906268.1"/>
    <property type="molecule type" value="Genomic_DNA"/>
</dbReference>
<reference evidence="1" key="1">
    <citation type="journal article" date="2021" name="New Phytol.">
        <title>Evolutionary innovations through gain and loss of genes in the ectomycorrhizal Boletales.</title>
        <authorList>
            <person name="Wu G."/>
            <person name="Miyauchi S."/>
            <person name="Morin E."/>
            <person name="Kuo A."/>
            <person name="Drula E."/>
            <person name="Varga T."/>
            <person name="Kohler A."/>
            <person name="Feng B."/>
            <person name="Cao Y."/>
            <person name="Lipzen A."/>
            <person name="Daum C."/>
            <person name="Hundley H."/>
            <person name="Pangilinan J."/>
            <person name="Johnson J."/>
            <person name="Barry K."/>
            <person name="LaButti K."/>
            <person name="Ng V."/>
            <person name="Ahrendt S."/>
            <person name="Min B."/>
            <person name="Choi I.G."/>
            <person name="Park H."/>
            <person name="Plett J.M."/>
            <person name="Magnuson J."/>
            <person name="Spatafora J.W."/>
            <person name="Nagy L.G."/>
            <person name="Henrissat B."/>
            <person name="Grigoriev I.V."/>
            <person name="Yang Z.L."/>
            <person name="Xu J."/>
            <person name="Martin F.M."/>
        </authorList>
    </citation>
    <scope>NUCLEOTIDE SEQUENCE</scope>
    <source>
        <strain evidence="1">ATCC 28755</strain>
    </source>
</reference>
<dbReference type="Proteomes" id="UP000790377">
    <property type="component" value="Unassembled WGS sequence"/>
</dbReference>
<evidence type="ECO:0000313" key="1">
    <source>
        <dbReference type="EMBL" id="KAH7906268.1"/>
    </source>
</evidence>
<proteinExistence type="predicted"/>
<comment type="caution">
    <text evidence="1">The sequence shown here is derived from an EMBL/GenBank/DDBJ whole genome shotgun (WGS) entry which is preliminary data.</text>
</comment>
<organism evidence="1 2">
    <name type="scientific">Hygrophoropsis aurantiaca</name>
    <dbReference type="NCBI Taxonomy" id="72124"/>
    <lineage>
        <taxon>Eukaryota</taxon>
        <taxon>Fungi</taxon>
        <taxon>Dikarya</taxon>
        <taxon>Basidiomycota</taxon>
        <taxon>Agaricomycotina</taxon>
        <taxon>Agaricomycetes</taxon>
        <taxon>Agaricomycetidae</taxon>
        <taxon>Boletales</taxon>
        <taxon>Coniophorineae</taxon>
        <taxon>Hygrophoropsidaceae</taxon>
        <taxon>Hygrophoropsis</taxon>
    </lineage>
</organism>
<evidence type="ECO:0000313" key="2">
    <source>
        <dbReference type="Proteomes" id="UP000790377"/>
    </source>
</evidence>
<keyword evidence="2" id="KW-1185">Reference proteome</keyword>
<accession>A0ACB8A0X0</accession>
<name>A0ACB8A0X0_9AGAM</name>
<protein>
    <submittedName>
        <fullName evidence="1">Uncharacterized protein</fullName>
    </submittedName>
</protein>
<gene>
    <name evidence="1" type="ORF">BJ138DRAFT_652478</name>
</gene>
<sequence>MTTTRAWSWTWTSPSTQPLHTVQHQQQSNKRIRDHEHRIGLRGWQYHVYDDLLLVISCEFLAPKRFKFTEVLLIGLHRESLHTTRATLLINKIMWLNTLDTSMTMNSLPKEICWNPGKSVCIQSRVNPNDFWYCPRQKHRRVTAGTSIYTSTVNRTLFQLAAIPTLEYQTNISSSLVSIEHQTRANSIQLDQIRGLDYCVVQRIQILESYRRNSR</sequence>